<dbReference type="PANTHER" id="PTHR30408">
    <property type="entry name" value="TYPE-1 RESTRICTION ENZYME ECOKI SPECIFICITY PROTEIN"/>
    <property type="match status" value="1"/>
</dbReference>
<protein>
    <submittedName>
        <fullName evidence="4">EcoKI restriction-modification system protein HsdS</fullName>
    </submittedName>
</protein>
<sequence>MSVAVDWEPLEAAVSVILDHRGMTPKKLGSEFVPYGIPVASAMLVKDGLIDLTDARFVNDETYQKWMPEPLQKGDVILTSEAPLGRVAQVDTNSPLVLGQRLFALRGRSGHLDSRYLYYALQSSRVSNDIQSRATGTTVLGIRQSALRQVKLPIRPICVQQAIAEVLGALDDKIAANRKLVTTAESYLRAIFDRDLASNDLPTSPLDSIVQLNPKRPAPKDPAPLIPMQALPTPGITIPEFTRDTPKGGVRFTNGDTLLARITPCLENGKTAFVGSLAEGEIGIGSTEYIVLRSIEPYPLEVSYFIATDATFRAEAIRRMTGTSGRQRVKAQDVAKVPIHLTSDRAAMRQFGDLARSCFQHAEILSAESRTLASLRDTLLPALMDGTIRVKDAETHVEEVL</sequence>
<dbReference type="GO" id="GO:0009307">
    <property type="term" value="P:DNA restriction-modification system"/>
    <property type="evidence" value="ECO:0007669"/>
    <property type="project" value="UniProtKB-KW"/>
</dbReference>
<dbReference type="OrthoDB" id="9798929at2"/>
<dbReference type="REBASE" id="313985">
    <property type="entry name" value="S.Aje19038ORF2160P"/>
</dbReference>
<dbReference type="GeneID" id="82883902"/>
<dbReference type="EMBL" id="LR134473">
    <property type="protein sequence ID" value="VEI04556.1"/>
    <property type="molecule type" value="Genomic_DNA"/>
</dbReference>
<dbReference type="Gene3D" id="3.90.220.20">
    <property type="entry name" value="DNA methylase specificity domains"/>
    <property type="match status" value="2"/>
</dbReference>
<dbReference type="PANTHER" id="PTHR30408:SF13">
    <property type="entry name" value="TYPE I RESTRICTION ENZYME HINDI SPECIFICITY SUBUNIT"/>
    <property type="match status" value="1"/>
</dbReference>
<dbReference type="STRING" id="1122997.GCA_000425285_01628"/>
<dbReference type="Pfam" id="PF01420">
    <property type="entry name" value="Methylase_S"/>
    <property type="match status" value="1"/>
</dbReference>
<dbReference type="InterPro" id="IPR044946">
    <property type="entry name" value="Restrct_endonuc_typeI_TRD_sf"/>
</dbReference>
<evidence type="ECO:0000256" key="1">
    <source>
        <dbReference type="ARBA" id="ARBA00010923"/>
    </source>
</evidence>
<dbReference type="Proteomes" id="UP000277858">
    <property type="component" value="Chromosome"/>
</dbReference>
<comment type="similarity">
    <text evidence="1">Belongs to the type-I restriction system S methylase family.</text>
</comment>
<evidence type="ECO:0000313" key="5">
    <source>
        <dbReference type="Proteomes" id="UP000277858"/>
    </source>
</evidence>
<dbReference type="GO" id="GO:0003677">
    <property type="term" value="F:DNA binding"/>
    <property type="evidence" value="ECO:0007669"/>
    <property type="project" value="UniProtKB-KW"/>
</dbReference>
<dbReference type="AlphaFoldDB" id="A0A448P2X2"/>
<gene>
    <name evidence="4" type="ORF">NCTC13652_02788</name>
</gene>
<dbReference type="InterPro" id="IPR052021">
    <property type="entry name" value="Type-I_RS_S_subunit"/>
</dbReference>
<evidence type="ECO:0000256" key="3">
    <source>
        <dbReference type="ARBA" id="ARBA00023125"/>
    </source>
</evidence>
<organism evidence="4 5">
    <name type="scientific">Acidipropionibacterium jensenii</name>
    <dbReference type="NCBI Taxonomy" id="1749"/>
    <lineage>
        <taxon>Bacteria</taxon>
        <taxon>Bacillati</taxon>
        <taxon>Actinomycetota</taxon>
        <taxon>Actinomycetes</taxon>
        <taxon>Propionibacteriales</taxon>
        <taxon>Propionibacteriaceae</taxon>
        <taxon>Acidipropionibacterium</taxon>
    </lineage>
</organism>
<dbReference type="REBASE" id="289424">
    <property type="entry name" value="S.Aje13652II"/>
</dbReference>
<dbReference type="InterPro" id="IPR000055">
    <property type="entry name" value="Restrct_endonuc_typeI_TRD"/>
</dbReference>
<proteinExistence type="inferred from homology"/>
<dbReference type="CDD" id="cd17260">
    <property type="entry name" value="RMtype1_S_EcoEI-TRD1-CR1_like"/>
    <property type="match status" value="1"/>
</dbReference>
<dbReference type="RefSeq" id="WP_084149372.1">
    <property type="nucleotide sequence ID" value="NZ_CP040635.1"/>
</dbReference>
<keyword evidence="5" id="KW-1185">Reference proteome</keyword>
<accession>A0A448P2X2</accession>
<dbReference type="SUPFAM" id="SSF116734">
    <property type="entry name" value="DNA methylase specificity domain"/>
    <property type="match status" value="2"/>
</dbReference>
<keyword evidence="2" id="KW-0680">Restriction system</keyword>
<evidence type="ECO:0000256" key="2">
    <source>
        <dbReference type="ARBA" id="ARBA00022747"/>
    </source>
</evidence>
<name>A0A448P2X2_9ACTN</name>
<evidence type="ECO:0000313" key="4">
    <source>
        <dbReference type="EMBL" id="VEI04556.1"/>
    </source>
</evidence>
<reference evidence="4 5" key="1">
    <citation type="submission" date="2018-12" db="EMBL/GenBank/DDBJ databases">
        <authorList>
            <consortium name="Pathogen Informatics"/>
        </authorList>
    </citation>
    <scope>NUCLEOTIDE SEQUENCE [LARGE SCALE GENOMIC DNA]</scope>
    <source>
        <strain evidence="4 5">NCTC13652</strain>
    </source>
</reference>
<keyword evidence="3" id="KW-0238">DNA-binding</keyword>